<comment type="caution">
    <text evidence="1">The sequence shown here is derived from an EMBL/GenBank/DDBJ whole genome shotgun (WGS) entry which is preliminary data.</text>
</comment>
<protein>
    <submittedName>
        <fullName evidence="1">Uncharacterized protein</fullName>
    </submittedName>
</protein>
<evidence type="ECO:0000313" key="2">
    <source>
        <dbReference type="Proteomes" id="UP000257080"/>
    </source>
</evidence>
<organism evidence="1 2">
    <name type="scientific">Subtercola boreus</name>
    <dbReference type="NCBI Taxonomy" id="120213"/>
    <lineage>
        <taxon>Bacteria</taxon>
        <taxon>Bacillati</taxon>
        <taxon>Actinomycetota</taxon>
        <taxon>Actinomycetes</taxon>
        <taxon>Micrococcales</taxon>
        <taxon>Microbacteriaceae</taxon>
        <taxon>Subtercola</taxon>
    </lineage>
</organism>
<dbReference type="AlphaFoldDB" id="A0A3E0W875"/>
<accession>A0A3E0W875</accession>
<reference evidence="1 2" key="1">
    <citation type="submission" date="2017-04" db="EMBL/GenBank/DDBJ databases">
        <title>Comparative genome analysis of Subtercola boreus.</title>
        <authorList>
            <person name="Cho Y.-J."/>
            <person name="Cho A."/>
            <person name="Kim O.-S."/>
            <person name="Lee J.-I."/>
        </authorList>
    </citation>
    <scope>NUCLEOTIDE SEQUENCE [LARGE SCALE GENOMIC DNA]</scope>
    <source>
        <strain evidence="1 2">P28004</strain>
    </source>
</reference>
<dbReference type="EMBL" id="NBXE01000029">
    <property type="protein sequence ID" value="RFA25962.1"/>
    <property type="molecule type" value="Genomic_DNA"/>
</dbReference>
<sequence length="347" mass="36348">MSTMAVPLPSITLAETPRRRRPTGLLLVAALLAGGLSTFILPATSASAEAIDCGYTPGLSEYIGAGRDGVTCMGGGTHGPGTVYGSGHLPGQTVPGGSTAGSACNYSAPALPDAFYGWGNVSTSTTSFDHTRDDGTLWHSTRTMYSRNGHYVASRQINTSLGKPLEVNFNDFTLIEGRVLLTMTFNCKTDPTWVVDEPTIFHPDENVAPTPGAPATASRSLDTRASMAPVPFHPGKYFLRVDLTNNHPAPSVTGFSMSLDLSSYSLDEIITSPRDSSCPEALTFAELCVSPAISPGETQTFTAVVSARAGVSATAPITVLTSHDGWRKIGPVNRPGEKLTLTTVAPG</sequence>
<proteinExistence type="predicted"/>
<evidence type="ECO:0000313" key="1">
    <source>
        <dbReference type="EMBL" id="RFA25962.1"/>
    </source>
</evidence>
<name>A0A3E0W875_9MICO</name>
<gene>
    <name evidence="1" type="ORF">B7R25_11945</name>
</gene>
<dbReference type="Proteomes" id="UP000257080">
    <property type="component" value="Unassembled WGS sequence"/>
</dbReference>